<feature type="transmembrane region" description="Helical" evidence="9">
    <location>
        <begin position="161"/>
        <end position="180"/>
    </location>
</feature>
<dbReference type="GO" id="GO:0016301">
    <property type="term" value="F:kinase activity"/>
    <property type="evidence" value="ECO:0007669"/>
    <property type="project" value="UniProtKB-KW"/>
</dbReference>
<reference evidence="12" key="1">
    <citation type="submission" date="2023-07" db="EMBL/GenBank/DDBJ databases">
        <title>30 novel species of actinomycetes from the DSMZ collection.</title>
        <authorList>
            <person name="Nouioui I."/>
        </authorList>
    </citation>
    <scope>NUCLEOTIDE SEQUENCE [LARGE SCALE GENOMIC DNA]</scope>
    <source>
        <strain evidence="12">DSM 44938</strain>
    </source>
</reference>
<dbReference type="EC" id="2.7.13.3" evidence="2"/>
<dbReference type="CDD" id="cd16917">
    <property type="entry name" value="HATPase_UhpB-NarQ-NarX-like"/>
    <property type="match status" value="1"/>
</dbReference>
<evidence type="ECO:0000256" key="8">
    <source>
        <dbReference type="ARBA" id="ARBA00023012"/>
    </source>
</evidence>
<sequence length="429" mass="45746">MSDTGASETWEHRWLLPGELLSAGERRPASGARSGRAPRRTGRDWVVDTVAFGFAVLLWAALLPVVEEADYLPRWIVLLDPPLGALACVAVWWRRRHPLLLALGLLPVATISTTFFGALSVALLNLGLRVPLRTGLLVVLAHLAASAPYMLAYTVPDEGGWSTVAFIAAYMLFLFTWGIGMRVRRELVLRLRADAQRERADHARRLADARRTEREAIAREMHDVLAHRISLLSVHSGALAYRTDSATGGAKPLTVQEISDSAQLIRDTAHQALEELRGVLTVLRGTGAAEGAPQPGIEDIEALVAEAARAGQRVTLTHDHDARAAAALRRPVQRTAYRVVQEGLTNARKHAPDAPVTVSLAGAPGRGLTVTVRNPLASGTAAAGAEIPGAGAGLAGLEERAALDGGTLRHGADGATFELVAELPWDPAG</sequence>
<keyword evidence="7" id="KW-0067">ATP-binding</keyword>
<dbReference type="Gene3D" id="3.30.565.10">
    <property type="entry name" value="Histidine kinase-like ATPase, C-terminal domain"/>
    <property type="match status" value="1"/>
</dbReference>
<keyword evidence="6 11" id="KW-0418">Kinase</keyword>
<dbReference type="Gene3D" id="1.20.5.1930">
    <property type="match status" value="1"/>
</dbReference>
<evidence type="ECO:0000256" key="5">
    <source>
        <dbReference type="ARBA" id="ARBA00022741"/>
    </source>
</evidence>
<evidence type="ECO:0000259" key="10">
    <source>
        <dbReference type="Pfam" id="PF07730"/>
    </source>
</evidence>
<feature type="domain" description="Signal transduction histidine kinase subgroup 3 dimerisation and phosphoacceptor" evidence="10">
    <location>
        <begin position="213"/>
        <end position="285"/>
    </location>
</feature>
<dbReference type="Proteomes" id="UP001183246">
    <property type="component" value="Unassembled WGS sequence"/>
</dbReference>
<dbReference type="PANTHER" id="PTHR24421:SF10">
    <property type="entry name" value="NITRATE_NITRITE SENSOR PROTEIN NARQ"/>
    <property type="match status" value="1"/>
</dbReference>
<keyword evidence="9" id="KW-1133">Transmembrane helix</keyword>
<keyword evidence="8" id="KW-0902">Two-component regulatory system</keyword>
<evidence type="ECO:0000313" key="12">
    <source>
        <dbReference type="Proteomes" id="UP001183246"/>
    </source>
</evidence>
<comment type="catalytic activity">
    <reaction evidence="1">
        <text>ATP + protein L-histidine = ADP + protein N-phospho-L-histidine.</text>
        <dbReference type="EC" id="2.7.13.3"/>
    </reaction>
</comment>
<evidence type="ECO:0000256" key="9">
    <source>
        <dbReference type="SAM" id="Phobius"/>
    </source>
</evidence>
<dbReference type="SUPFAM" id="SSF55874">
    <property type="entry name" value="ATPase domain of HSP90 chaperone/DNA topoisomerase II/histidine kinase"/>
    <property type="match status" value="1"/>
</dbReference>
<dbReference type="EMBL" id="JAVREL010000005">
    <property type="protein sequence ID" value="MDT0343341.1"/>
    <property type="molecule type" value="Genomic_DNA"/>
</dbReference>
<dbReference type="PANTHER" id="PTHR24421">
    <property type="entry name" value="NITRATE/NITRITE SENSOR PROTEIN NARX-RELATED"/>
    <property type="match status" value="1"/>
</dbReference>
<evidence type="ECO:0000256" key="7">
    <source>
        <dbReference type="ARBA" id="ARBA00022840"/>
    </source>
</evidence>
<dbReference type="Pfam" id="PF07730">
    <property type="entry name" value="HisKA_3"/>
    <property type="match status" value="1"/>
</dbReference>
<keyword evidence="4" id="KW-0808">Transferase</keyword>
<feature type="transmembrane region" description="Helical" evidence="9">
    <location>
        <begin position="45"/>
        <end position="63"/>
    </location>
</feature>
<evidence type="ECO:0000256" key="2">
    <source>
        <dbReference type="ARBA" id="ARBA00012438"/>
    </source>
</evidence>
<keyword evidence="9" id="KW-0472">Membrane</keyword>
<evidence type="ECO:0000256" key="4">
    <source>
        <dbReference type="ARBA" id="ARBA00022679"/>
    </source>
</evidence>
<dbReference type="InterPro" id="IPR036890">
    <property type="entry name" value="HATPase_C_sf"/>
</dbReference>
<dbReference type="InterPro" id="IPR011712">
    <property type="entry name" value="Sig_transdc_His_kin_sub3_dim/P"/>
</dbReference>
<keyword evidence="9" id="KW-0812">Transmembrane</keyword>
<keyword evidence="5" id="KW-0547">Nucleotide-binding</keyword>
<proteinExistence type="predicted"/>
<comment type="caution">
    <text evidence="11">The sequence shown here is derived from an EMBL/GenBank/DDBJ whole genome shotgun (WGS) entry which is preliminary data.</text>
</comment>
<evidence type="ECO:0000313" key="11">
    <source>
        <dbReference type="EMBL" id="MDT0343341.1"/>
    </source>
</evidence>
<name>A0ABU2MNZ0_9ACTN</name>
<evidence type="ECO:0000256" key="1">
    <source>
        <dbReference type="ARBA" id="ARBA00000085"/>
    </source>
</evidence>
<gene>
    <name evidence="11" type="ORF">RM590_12040</name>
</gene>
<keyword evidence="12" id="KW-1185">Reference proteome</keyword>
<feature type="transmembrane region" description="Helical" evidence="9">
    <location>
        <begin position="75"/>
        <end position="93"/>
    </location>
</feature>
<feature type="transmembrane region" description="Helical" evidence="9">
    <location>
        <begin position="136"/>
        <end position="155"/>
    </location>
</feature>
<protein>
    <recommendedName>
        <fullName evidence="2">histidine kinase</fullName>
        <ecNumber evidence="2">2.7.13.3</ecNumber>
    </recommendedName>
</protein>
<accession>A0ABU2MNZ0</accession>
<keyword evidence="3" id="KW-0597">Phosphoprotein</keyword>
<feature type="transmembrane region" description="Helical" evidence="9">
    <location>
        <begin position="99"/>
        <end position="124"/>
    </location>
</feature>
<organism evidence="11 12">
    <name type="scientific">Streptomyces litchfieldiae</name>
    <dbReference type="NCBI Taxonomy" id="3075543"/>
    <lineage>
        <taxon>Bacteria</taxon>
        <taxon>Bacillati</taxon>
        <taxon>Actinomycetota</taxon>
        <taxon>Actinomycetes</taxon>
        <taxon>Kitasatosporales</taxon>
        <taxon>Streptomycetaceae</taxon>
        <taxon>Streptomyces</taxon>
    </lineage>
</organism>
<dbReference type="InterPro" id="IPR050482">
    <property type="entry name" value="Sensor_HK_TwoCompSys"/>
</dbReference>
<evidence type="ECO:0000256" key="6">
    <source>
        <dbReference type="ARBA" id="ARBA00022777"/>
    </source>
</evidence>
<evidence type="ECO:0000256" key="3">
    <source>
        <dbReference type="ARBA" id="ARBA00022553"/>
    </source>
</evidence>
<dbReference type="RefSeq" id="WP_311704468.1">
    <property type="nucleotide sequence ID" value="NZ_JAVREL010000005.1"/>
</dbReference>